<reference evidence="1 2" key="1">
    <citation type="journal article" date="2013" name="Mar. Genomics">
        <title>Expression of sulfatases in Rhodopirellula baltica and the diversity of sulfatases in the genus Rhodopirellula.</title>
        <authorList>
            <person name="Wegner C.E."/>
            <person name="Richter-Heitmann T."/>
            <person name="Klindworth A."/>
            <person name="Klockow C."/>
            <person name="Richter M."/>
            <person name="Achstetter T."/>
            <person name="Glockner F.O."/>
            <person name="Harder J."/>
        </authorList>
    </citation>
    <scope>NUCLEOTIDE SEQUENCE [LARGE SCALE GENOMIC DNA]</scope>
    <source>
        <strain evidence="1 2">WH47</strain>
    </source>
</reference>
<comment type="caution">
    <text evidence="1">The sequence shown here is derived from an EMBL/GenBank/DDBJ whole genome shotgun (WGS) entry which is preliminary data.</text>
</comment>
<dbReference type="AlphaFoldDB" id="F2AMV8"/>
<proteinExistence type="predicted"/>
<accession>F2AMV8</accession>
<gene>
    <name evidence="1" type="ORF">RBWH47_02590</name>
</gene>
<evidence type="ECO:0000313" key="2">
    <source>
        <dbReference type="Proteomes" id="UP000006222"/>
    </source>
</evidence>
<organism evidence="1 2">
    <name type="scientific">Rhodopirellula baltica WH47</name>
    <dbReference type="NCBI Taxonomy" id="991778"/>
    <lineage>
        <taxon>Bacteria</taxon>
        <taxon>Pseudomonadati</taxon>
        <taxon>Planctomycetota</taxon>
        <taxon>Planctomycetia</taxon>
        <taxon>Pirellulales</taxon>
        <taxon>Pirellulaceae</taxon>
        <taxon>Rhodopirellula</taxon>
    </lineage>
</organism>
<name>F2AMV8_RHOBT</name>
<evidence type="ECO:0000313" key="1">
    <source>
        <dbReference type="EMBL" id="EGF29075.1"/>
    </source>
</evidence>
<dbReference type="EMBL" id="AFAR01000056">
    <property type="protein sequence ID" value="EGF29075.1"/>
    <property type="molecule type" value="Genomic_DNA"/>
</dbReference>
<protein>
    <submittedName>
        <fullName evidence="1">Uncharacterized protein</fullName>
    </submittedName>
</protein>
<dbReference type="Proteomes" id="UP000006222">
    <property type="component" value="Unassembled WGS sequence"/>
</dbReference>
<sequence length="63" mass="7134">MRERESKMRCIDRRGSLGRLVEAGLQSLLNARSNQQRTLPCHALIHRNTIKSVANQLIPIVIA</sequence>